<dbReference type="Pfam" id="PF00589">
    <property type="entry name" value="Phage_integrase"/>
    <property type="match status" value="1"/>
</dbReference>
<sequence length="192" mass="21789">MLHVDRQVTQDGENGEPKTAVQKAITKGRGRAHCIRHLKWRDLDEGRAIPVPPTILAKVEEHIRLHGTFRVEEGLNRLEGDYLFSKIGGTDILMYSLVDRLWRNAKKAAGITRRITPHWLRHFFASAGLSKGVPVTDMAEWLGHRDPKITHQTYAHVMPDAPDRLRSLMDAVFTMKTELNLPLEFEAVVEAA</sequence>
<dbReference type="AlphaFoldDB" id="A0AB39T837"/>
<dbReference type="GO" id="GO:0015074">
    <property type="term" value="P:DNA integration"/>
    <property type="evidence" value="ECO:0007669"/>
    <property type="project" value="InterPro"/>
</dbReference>
<protein>
    <submittedName>
        <fullName evidence="4">Tyrosine-type recombinase/integrase</fullName>
    </submittedName>
</protein>
<dbReference type="InterPro" id="IPR013762">
    <property type="entry name" value="Integrase-like_cat_sf"/>
</dbReference>
<gene>
    <name evidence="4" type="ORF">AB5J54_05360</name>
</gene>
<feature type="domain" description="Tyr recombinase" evidence="3">
    <location>
        <begin position="1"/>
        <end position="170"/>
    </location>
</feature>
<dbReference type="PROSITE" id="PS51898">
    <property type="entry name" value="TYR_RECOMBINASE"/>
    <property type="match status" value="1"/>
</dbReference>
<name>A0AB39T837_9ACTN</name>
<dbReference type="PANTHER" id="PTHR30349">
    <property type="entry name" value="PHAGE INTEGRASE-RELATED"/>
    <property type="match status" value="1"/>
</dbReference>
<keyword evidence="1" id="KW-0233">DNA recombination</keyword>
<evidence type="ECO:0000313" key="4">
    <source>
        <dbReference type="EMBL" id="XDQ76602.1"/>
    </source>
</evidence>
<accession>A0AB39T837</accession>
<proteinExistence type="predicted"/>
<dbReference type="GO" id="GO:0006310">
    <property type="term" value="P:DNA recombination"/>
    <property type="evidence" value="ECO:0007669"/>
    <property type="project" value="UniProtKB-KW"/>
</dbReference>
<dbReference type="InterPro" id="IPR002104">
    <property type="entry name" value="Integrase_catalytic"/>
</dbReference>
<evidence type="ECO:0000259" key="3">
    <source>
        <dbReference type="PROSITE" id="PS51898"/>
    </source>
</evidence>
<dbReference type="Gene3D" id="1.10.443.10">
    <property type="entry name" value="Intergrase catalytic core"/>
    <property type="match status" value="1"/>
</dbReference>
<evidence type="ECO:0000256" key="1">
    <source>
        <dbReference type="ARBA" id="ARBA00023172"/>
    </source>
</evidence>
<dbReference type="PANTHER" id="PTHR30349:SF64">
    <property type="entry name" value="PROPHAGE INTEGRASE INTD-RELATED"/>
    <property type="match status" value="1"/>
</dbReference>
<dbReference type="RefSeq" id="WP_369149227.1">
    <property type="nucleotide sequence ID" value="NZ_CP163444.1"/>
</dbReference>
<feature type="region of interest" description="Disordered" evidence="2">
    <location>
        <begin position="1"/>
        <end position="21"/>
    </location>
</feature>
<evidence type="ECO:0000256" key="2">
    <source>
        <dbReference type="SAM" id="MobiDB-lite"/>
    </source>
</evidence>
<dbReference type="EMBL" id="CP163444">
    <property type="protein sequence ID" value="XDQ76602.1"/>
    <property type="molecule type" value="Genomic_DNA"/>
</dbReference>
<dbReference type="GO" id="GO:0003677">
    <property type="term" value="F:DNA binding"/>
    <property type="evidence" value="ECO:0007669"/>
    <property type="project" value="InterPro"/>
</dbReference>
<dbReference type="InterPro" id="IPR050090">
    <property type="entry name" value="Tyrosine_recombinase_XerCD"/>
</dbReference>
<organism evidence="4">
    <name type="scientific">Streptomyces sp. R44</name>
    <dbReference type="NCBI Taxonomy" id="3238633"/>
    <lineage>
        <taxon>Bacteria</taxon>
        <taxon>Bacillati</taxon>
        <taxon>Actinomycetota</taxon>
        <taxon>Actinomycetes</taxon>
        <taxon>Kitasatosporales</taxon>
        <taxon>Streptomycetaceae</taxon>
        <taxon>Streptomyces</taxon>
    </lineage>
</organism>
<dbReference type="SUPFAM" id="SSF56349">
    <property type="entry name" value="DNA breaking-rejoining enzymes"/>
    <property type="match status" value="1"/>
</dbReference>
<dbReference type="InterPro" id="IPR011010">
    <property type="entry name" value="DNA_brk_join_enz"/>
</dbReference>
<reference evidence="4" key="1">
    <citation type="submission" date="2024-07" db="EMBL/GenBank/DDBJ databases">
        <authorList>
            <person name="Yu S.T."/>
        </authorList>
    </citation>
    <scope>NUCLEOTIDE SEQUENCE</scope>
    <source>
        <strain evidence="4">R44</strain>
    </source>
</reference>